<dbReference type="InterPro" id="IPR036291">
    <property type="entry name" value="NAD(P)-bd_dom_sf"/>
</dbReference>
<dbReference type="InterPro" id="IPR057326">
    <property type="entry name" value="KR_dom"/>
</dbReference>
<dbReference type="PIRSF" id="PIRSF000126">
    <property type="entry name" value="11-beta-HSD1"/>
    <property type="match status" value="1"/>
</dbReference>
<gene>
    <name evidence="5" type="ORF">SAMN05216215_1007124</name>
</gene>
<dbReference type="EMBL" id="FNOK01000007">
    <property type="protein sequence ID" value="SDX07446.1"/>
    <property type="molecule type" value="Genomic_DNA"/>
</dbReference>
<dbReference type="AlphaFoldDB" id="A0A1H2YQJ0"/>
<dbReference type="RefSeq" id="WP_093264028.1">
    <property type="nucleotide sequence ID" value="NZ_FNOK01000007.1"/>
</dbReference>
<keyword evidence="6" id="KW-1185">Reference proteome</keyword>
<sequence length="257" mass="27468">MATALVTGATAGIGRAFSRRLAAEGHDMVLVARDAGRLAELADRLQARHGVRVEVLPADLADPEQRAEVERRLADSDRPVDLLVNNAGFGTAGAFWDTTAAELQRQLDVNVAAVLALTHAAVRGMRERDRGDVINVSSVAGFFPVAGSTYGATKAYVTAFSEGLSVSLTGTGVRVMALCPGFTQTEFHQRAGLEMGRLPRAFWLQADQVVHEALADLRQGKSVSVPGVQYKALVAIGRLVPQKLQRMIVSRTVPGRT</sequence>
<evidence type="ECO:0000256" key="3">
    <source>
        <dbReference type="RuleBase" id="RU000363"/>
    </source>
</evidence>
<dbReference type="STRING" id="418495.SAMN05216215_1007124"/>
<dbReference type="GO" id="GO:0016020">
    <property type="term" value="C:membrane"/>
    <property type="evidence" value="ECO:0007669"/>
    <property type="project" value="TreeGrafter"/>
</dbReference>
<dbReference type="PROSITE" id="PS00061">
    <property type="entry name" value="ADH_SHORT"/>
    <property type="match status" value="1"/>
</dbReference>
<dbReference type="GO" id="GO:0016491">
    <property type="term" value="F:oxidoreductase activity"/>
    <property type="evidence" value="ECO:0007669"/>
    <property type="project" value="UniProtKB-KW"/>
</dbReference>
<evidence type="ECO:0000313" key="6">
    <source>
        <dbReference type="Proteomes" id="UP000199529"/>
    </source>
</evidence>
<evidence type="ECO:0000256" key="2">
    <source>
        <dbReference type="ARBA" id="ARBA00023002"/>
    </source>
</evidence>
<dbReference type="SUPFAM" id="SSF51735">
    <property type="entry name" value="NAD(P)-binding Rossmann-fold domains"/>
    <property type="match status" value="1"/>
</dbReference>
<dbReference type="InterPro" id="IPR002347">
    <property type="entry name" value="SDR_fam"/>
</dbReference>
<protein>
    <recommendedName>
        <fullName evidence="4">Ketoreductase domain-containing protein</fullName>
    </recommendedName>
</protein>
<evidence type="ECO:0000259" key="4">
    <source>
        <dbReference type="SMART" id="SM00822"/>
    </source>
</evidence>
<feature type="domain" description="Ketoreductase" evidence="4">
    <location>
        <begin position="2"/>
        <end position="185"/>
    </location>
</feature>
<dbReference type="Pfam" id="PF00106">
    <property type="entry name" value="adh_short"/>
    <property type="match status" value="1"/>
</dbReference>
<organism evidence="5 6">
    <name type="scientific">Saccharopolyspora shandongensis</name>
    <dbReference type="NCBI Taxonomy" id="418495"/>
    <lineage>
        <taxon>Bacteria</taxon>
        <taxon>Bacillati</taxon>
        <taxon>Actinomycetota</taxon>
        <taxon>Actinomycetes</taxon>
        <taxon>Pseudonocardiales</taxon>
        <taxon>Pseudonocardiaceae</taxon>
        <taxon>Saccharopolyspora</taxon>
    </lineage>
</organism>
<keyword evidence="2" id="KW-0560">Oxidoreductase</keyword>
<dbReference type="Gene3D" id="3.40.50.720">
    <property type="entry name" value="NAD(P)-binding Rossmann-like Domain"/>
    <property type="match status" value="1"/>
</dbReference>
<evidence type="ECO:0000256" key="1">
    <source>
        <dbReference type="ARBA" id="ARBA00006484"/>
    </source>
</evidence>
<dbReference type="PRINTS" id="PR00080">
    <property type="entry name" value="SDRFAMILY"/>
</dbReference>
<dbReference type="PRINTS" id="PR00081">
    <property type="entry name" value="GDHRDH"/>
</dbReference>
<dbReference type="InterPro" id="IPR020904">
    <property type="entry name" value="Sc_DH/Rdtase_CS"/>
</dbReference>
<dbReference type="OrthoDB" id="9810734at2"/>
<evidence type="ECO:0000313" key="5">
    <source>
        <dbReference type="EMBL" id="SDX07446.1"/>
    </source>
</evidence>
<proteinExistence type="inferred from homology"/>
<comment type="similarity">
    <text evidence="1 3">Belongs to the short-chain dehydrogenases/reductases (SDR) family.</text>
</comment>
<dbReference type="PANTHER" id="PTHR44196:SF2">
    <property type="entry name" value="SHORT-CHAIN DEHYDROGENASE-RELATED"/>
    <property type="match status" value="1"/>
</dbReference>
<name>A0A1H2YQJ0_9PSEU</name>
<accession>A0A1H2YQJ0</accession>
<dbReference type="PANTHER" id="PTHR44196">
    <property type="entry name" value="DEHYDROGENASE/REDUCTASE SDR FAMILY MEMBER 7B"/>
    <property type="match status" value="1"/>
</dbReference>
<reference evidence="6" key="1">
    <citation type="submission" date="2016-10" db="EMBL/GenBank/DDBJ databases">
        <authorList>
            <person name="Varghese N."/>
            <person name="Submissions S."/>
        </authorList>
    </citation>
    <scope>NUCLEOTIDE SEQUENCE [LARGE SCALE GENOMIC DNA]</scope>
    <source>
        <strain evidence="6">CGMCC 4.3530</strain>
    </source>
</reference>
<dbReference type="SMART" id="SM00822">
    <property type="entry name" value="PKS_KR"/>
    <property type="match status" value="1"/>
</dbReference>
<dbReference type="Proteomes" id="UP000199529">
    <property type="component" value="Unassembled WGS sequence"/>
</dbReference>